<dbReference type="PANTHER" id="PTHR31836:SF28">
    <property type="entry name" value="SRCR DOMAIN-CONTAINING PROTEIN-RELATED"/>
    <property type="match status" value="1"/>
</dbReference>
<evidence type="ECO:0000259" key="4">
    <source>
        <dbReference type="Pfam" id="PF03330"/>
    </source>
</evidence>
<dbReference type="InterPro" id="IPR036908">
    <property type="entry name" value="RlpA-like_sf"/>
</dbReference>
<evidence type="ECO:0000313" key="6">
    <source>
        <dbReference type="Proteomes" id="UP000521943"/>
    </source>
</evidence>
<evidence type="ECO:0000256" key="3">
    <source>
        <dbReference type="SAM" id="SignalP"/>
    </source>
</evidence>
<evidence type="ECO:0000256" key="2">
    <source>
        <dbReference type="SAM" id="MobiDB-lite"/>
    </source>
</evidence>
<evidence type="ECO:0000313" key="5">
    <source>
        <dbReference type="EMBL" id="KAF6765973.1"/>
    </source>
</evidence>
<keyword evidence="6" id="KW-1185">Reference proteome</keyword>
<feature type="domain" description="RlpA-like protein double-psi beta-barrel" evidence="4">
    <location>
        <begin position="198"/>
        <end position="248"/>
    </location>
</feature>
<keyword evidence="1 3" id="KW-0732">Signal</keyword>
<dbReference type="Proteomes" id="UP000521943">
    <property type="component" value="Unassembled WGS sequence"/>
</dbReference>
<feature type="signal peptide" evidence="3">
    <location>
        <begin position="1"/>
        <end position="19"/>
    </location>
</feature>
<gene>
    <name evidence="5" type="ORF">DFP72DRAFT_985172</name>
</gene>
<organism evidence="5 6">
    <name type="scientific">Ephemerocybe angulata</name>
    <dbReference type="NCBI Taxonomy" id="980116"/>
    <lineage>
        <taxon>Eukaryota</taxon>
        <taxon>Fungi</taxon>
        <taxon>Dikarya</taxon>
        <taxon>Basidiomycota</taxon>
        <taxon>Agaricomycotina</taxon>
        <taxon>Agaricomycetes</taxon>
        <taxon>Agaricomycetidae</taxon>
        <taxon>Agaricales</taxon>
        <taxon>Agaricineae</taxon>
        <taxon>Psathyrellaceae</taxon>
        <taxon>Ephemerocybe</taxon>
    </lineage>
</organism>
<dbReference type="InterPro" id="IPR009009">
    <property type="entry name" value="RlpA-like_DPBB"/>
</dbReference>
<sequence>MSITKCLVLALSVVASVNALATPHAARNSIHHRSVAARVAEPRSVNAGLAVAPRAPTTVRKRCRARPSSSSSASSSTVSATSTPPINAAPIPTSTSTSTKASSTVQDEATTTTTTTKATPAPTTSKPAATTSASSGGGSAPGGFLAGTQSGQGTFYDTGLGACGDVSTDSDPIIAVSHLLFDSYPGYNGVNPNNNPICGKKIKASRGDKSVVVTVVDRCGACKMTDLDFSPTAFDALTNANRGLGRVEITWTWA</sequence>
<protein>
    <submittedName>
        <fullName evidence="5">RlpA-like double-psi beta-barrel-protein domain-containing protein-containing protein</fullName>
    </submittedName>
</protein>
<dbReference type="AlphaFoldDB" id="A0A8H6IIA7"/>
<name>A0A8H6IIA7_9AGAR</name>
<feature type="compositionally biased region" description="Low complexity" evidence="2">
    <location>
        <begin position="66"/>
        <end position="85"/>
    </location>
</feature>
<dbReference type="Pfam" id="PF03330">
    <property type="entry name" value="DPBB_1"/>
    <property type="match status" value="1"/>
</dbReference>
<feature type="chain" id="PRO_5034644228" evidence="3">
    <location>
        <begin position="20"/>
        <end position="254"/>
    </location>
</feature>
<comment type="caution">
    <text evidence="5">The sequence shown here is derived from an EMBL/GenBank/DDBJ whole genome shotgun (WGS) entry which is preliminary data.</text>
</comment>
<feature type="compositionally biased region" description="Gly residues" evidence="2">
    <location>
        <begin position="135"/>
        <end position="145"/>
    </location>
</feature>
<dbReference type="InterPro" id="IPR051477">
    <property type="entry name" value="Expansin_CellWall"/>
</dbReference>
<dbReference type="SUPFAM" id="SSF50685">
    <property type="entry name" value="Barwin-like endoglucanases"/>
    <property type="match status" value="1"/>
</dbReference>
<feature type="compositionally biased region" description="Low complexity" evidence="2">
    <location>
        <begin position="93"/>
        <end position="134"/>
    </location>
</feature>
<feature type="region of interest" description="Disordered" evidence="2">
    <location>
        <begin position="53"/>
        <end position="146"/>
    </location>
</feature>
<reference evidence="5 6" key="1">
    <citation type="submission" date="2020-07" db="EMBL/GenBank/DDBJ databases">
        <title>Comparative genomics of pyrophilous fungi reveals a link between fire events and developmental genes.</title>
        <authorList>
            <consortium name="DOE Joint Genome Institute"/>
            <person name="Steindorff A.S."/>
            <person name="Carver A."/>
            <person name="Calhoun S."/>
            <person name="Stillman K."/>
            <person name="Liu H."/>
            <person name="Lipzen A."/>
            <person name="Pangilinan J."/>
            <person name="Labutti K."/>
            <person name="Bruns T.D."/>
            <person name="Grigoriev I.V."/>
        </authorList>
    </citation>
    <scope>NUCLEOTIDE SEQUENCE [LARGE SCALE GENOMIC DNA]</scope>
    <source>
        <strain evidence="5 6">CBS 144469</strain>
    </source>
</reference>
<accession>A0A8H6IIA7</accession>
<proteinExistence type="predicted"/>
<dbReference type="PANTHER" id="PTHR31836">
    <property type="match status" value="1"/>
</dbReference>
<dbReference type="CDD" id="cd22191">
    <property type="entry name" value="DPBB_RlpA_EXP_N-like"/>
    <property type="match status" value="1"/>
</dbReference>
<evidence type="ECO:0000256" key="1">
    <source>
        <dbReference type="ARBA" id="ARBA00022729"/>
    </source>
</evidence>
<dbReference type="OrthoDB" id="623670at2759"/>
<dbReference type="Gene3D" id="2.40.40.10">
    <property type="entry name" value="RlpA-like domain"/>
    <property type="match status" value="1"/>
</dbReference>
<dbReference type="EMBL" id="JACGCI010000001">
    <property type="protein sequence ID" value="KAF6765973.1"/>
    <property type="molecule type" value="Genomic_DNA"/>
</dbReference>